<evidence type="ECO:0000313" key="13">
    <source>
        <dbReference type="Proteomes" id="UP000014680"/>
    </source>
</evidence>
<dbReference type="VEuPathDB" id="AmoebaDB:EIN_030880"/>
<dbReference type="GO" id="GO:0043001">
    <property type="term" value="P:Golgi to plasma membrane protein transport"/>
    <property type="evidence" value="ECO:0007669"/>
    <property type="project" value="TreeGrafter"/>
</dbReference>
<evidence type="ECO:0000256" key="4">
    <source>
        <dbReference type="ARBA" id="ARBA00022692"/>
    </source>
</evidence>
<dbReference type="AlphaFoldDB" id="A0A0A1TY16"/>
<dbReference type="OMA" id="MNGVKVT"/>
<comment type="subcellular location">
    <subcellularLocation>
        <location evidence="1">Endoplasmic reticulum membrane</location>
        <topology evidence="1">Single-pass membrane protein</topology>
    </subcellularLocation>
</comment>
<gene>
    <name evidence="12" type="ORF">EIN_030880</name>
</gene>
<keyword evidence="10 12" id="KW-0675">Receptor</keyword>
<keyword evidence="9 11" id="KW-0472">Membrane</keyword>
<dbReference type="GO" id="GO:0005789">
    <property type="term" value="C:endoplasmic reticulum membrane"/>
    <property type="evidence" value="ECO:0007669"/>
    <property type="project" value="UniProtKB-SubCell"/>
</dbReference>
<protein>
    <recommendedName>
        <fullName evidence="3">Signal recognition particle receptor subunit beta</fullName>
    </recommendedName>
</protein>
<feature type="transmembrane region" description="Helical" evidence="11">
    <location>
        <begin position="12"/>
        <end position="34"/>
    </location>
</feature>
<keyword evidence="4 11" id="KW-0812">Transmembrane</keyword>
<sequence length="242" mass="26924">MEGGQQVTGSSSGVITMVITSLFVLLVTAVIYFLTKKLKKSSKRTSLMIAGISGVGKTSLFLCLQNDHTTETCTSMVENSGVYKQQVGENKEKLIDIVDIPGYGKVRNLFKKYINETKGILFLVSSVDVKKSVKEDAAYLHDIILNNTQKVPILVLCNKSEVTLSESEEVIKMLLEKELNKLRKRVAKPGEVISDDDLFMYGDPDDEFKFAQLDFSVTFARASVKENDIDNAINFINSFEAK</sequence>
<dbReference type="GO" id="GO:0005525">
    <property type="term" value="F:GTP binding"/>
    <property type="evidence" value="ECO:0007669"/>
    <property type="project" value="UniProtKB-KW"/>
</dbReference>
<organism evidence="12 13">
    <name type="scientific">Entamoeba invadens IP1</name>
    <dbReference type="NCBI Taxonomy" id="370355"/>
    <lineage>
        <taxon>Eukaryota</taxon>
        <taxon>Amoebozoa</taxon>
        <taxon>Evosea</taxon>
        <taxon>Archamoebae</taxon>
        <taxon>Mastigamoebida</taxon>
        <taxon>Entamoebidae</taxon>
        <taxon>Entamoeba</taxon>
    </lineage>
</organism>
<evidence type="ECO:0000256" key="2">
    <source>
        <dbReference type="ARBA" id="ARBA00005619"/>
    </source>
</evidence>
<evidence type="ECO:0000313" key="12">
    <source>
        <dbReference type="EMBL" id="ELP86407.1"/>
    </source>
</evidence>
<dbReference type="PANTHER" id="PTHR45909:SF1">
    <property type="entry name" value="ADP-RIBOSYLATION FACTOR-RELATED PROTEIN 1"/>
    <property type="match status" value="1"/>
</dbReference>
<dbReference type="Gene3D" id="3.40.50.300">
    <property type="entry name" value="P-loop containing nucleotide triphosphate hydrolases"/>
    <property type="match status" value="1"/>
</dbReference>
<proteinExistence type="inferred from homology"/>
<comment type="similarity">
    <text evidence="2">Belongs to the SRP receptor beta subunit family.</text>
</comment>
<evidence type="ECO:0000256" key="11">
    <source>
        <dbReference type="SAM" id="Phobius"/>
    </source>
</evidence>
<keyword evidence="8" id="KW-0342">GTP-binding</keyword>
<dbReference type="SUPFAM" id="SSF52540">
    <property type="entry name" value="P-loop containing nucleoside triphosphate hydrolases"/>
    <property type="match status" value="1"/>
</dbReference>
<name>A0A0A1TY16_ENTIV</name>
<evidence type="ECO:0000256" key="1">
    <source>
        <dbReference type="ARBA" id="ARBA00004389"/>
    </source>
</evidence>
<dbReference type="InterPro" id="IPR027417">
    <property type="entry name" value="P-loop_NTPase"/>
</dbReference>
<dbReference type="GO" id="GO:0005794">
    <property type="term" value="C:Golgi apparatus"/>
    <property type="evidence" value="ECO:0007669"/>
    <property type="project" value="TreeGrafter"/>
</dbReference>
<dbReference type="PANTHER" id="PTHR45909">
    <property type="entry name" value="ADP-RIBOSYLATION FACTOR-RELATED PROTEIN 1"/>
    <property type="match status" value="1"/>
</dbReference>
<keyword evidence="7 11" id="KW-1133">Transmembrane helix</keyword>
<evidence type="ECO:0000256" key="6">
    <source>
        <dbReference type="ARBA" id="ARBA00022824"/>
    </source>
</evidence>
<dbReference type="GO" id="GO:0034067">
    <property type="term" value="P:protein localization to Golgi apparatus"/>
    <property type="evidence" value="ECO:0007669"/>
    <property type="project" value="TreeGrafter"/>
</dbReference>
<evidence type="ECO:0000256" key="8">
    <source>
        <dbReference type="ARBA" id="ARBA00023134"/>
    </source>
</evidence>
<dbReference type="EMBL" id="KB206969">
    <property type="protein sequence ID" value="ELP86407.1"/>
    <property type="molecule type" value="Genomic_DNA"/>
</dbReference>
<evidence type="ECO:0000256" key="7">
    <source>
        <dbReference type="ARBA" id="ARBA00022989"/>
    </source>
</evidence>
<reference evidence="12 13" key="1">
    <citation type="submission" date="2012-10" db="EMBL/GenBank/DDBJ databases">
        <authorList>
            <person name="Zafar N."/>
            <person name="Inman J."/>
            <person name="Hall N."/>
            <person name="Lorenzi H."/>
            <person name="Caler E."/>
        </authorList>
    </citation>
    <scope>NUCLEOTIDE SEQUENCE [LARGE SCALE GENOMIC DNA]</scope>
    <source>
        <strain evidence="12 13">IP1</strain>
    </source>
</reference>
<dbReference type="Pfam" id="PF09439">
    <property type="entry name" value="SRPRB"/>
    <property type="match status" value="1"/>
</dbReference>
<evidence type="ECO:0000256" key="3">
    <source>
        <dbReference type="ARBA" id="ARBA00020256"/>
    </source>
</evidence>
<evidence type="ECO:0000256" key="10">
    <source>
        <dbReference type="ARBA" id="ARBA00023170"/>
    </source>
</evidence>
<dbReference type="GO" id="GO:0003924">
    <property type="term" value="F:GTPase activity"/>
    <property type="evidence" value="ECO:0007669"/>
    <property type="project" value="TreeGrafter"/>
</dbReference>
<keyword evidence="13" id="KW-1185">Reference proteome</keyword>
<dbReference type="OrthoDB" id="30425at2759"/>
<evidence type="ECO:0000256" key="5">
    <source>
        <dbReference type="ARBA" id="ARBA00022741"/>
    </source>
</evidence>
<dbReference type="GeneID" id="14885442"/>
<accession>A0A0A1TY16</accession>
<dbReference type="Proteomes" id="UP000014680">
    <property type="component" value="Unassembled WGS sequence"/>
</dbReference>
<keyword evidence="6" id="KW-0256">Endoplasmic reticulum</keyword>
<dbReference type="InterPro" id="IPR019009">
    <property type="entry name" value="SRP_receptor_beta_su"/>
</dbReference>
<dbReference type="GO" id="GO:0006886">
    <property type="term" value="P:intracellular protein transport"/>
    <property type="evidence" value="ECO:0007669"/>
    <property type="project" value="TreeGrafter"/>
</dbReference>
<evidence type="ECO:0000256" key="9">
    <source>
        <dbReference type="ARBA" id="ARBA00023136"/>
    </source>
</evidence>
<dbReference type="RefSeq" id="XP_004185753.1">
    <property type="nucleotide sequence ID" value="XM_004185705.1"/>
</dbReference>
<dbReference type="KEGG" id="eiv:EIN_030880"/>
<dbReference type="InterPro" id="IPR024156">
    <property type="entry name" value="Small_GTPase_ARF"/>
</dbReference>
<keyword evidence="5" id="KW-0547">Nucleotide-binding</keyword>